<dbReference type="OMA" id="CFVPRGV"/>
<dbReference type="Proteomes" id="UP000825935">
    <property type="component" value="Chromosome 9"/>
</dbReference>
<dbReference type="InterPro" id="IPR001680">
    <property type="entry name" value="WD40_rpt"/>
</dbReference>
<dbReference type="FunFam" id="2.130.10.10:FF:000485">
    <property type="entry name" value="Putative WD repeat-containing protein C17D11.16"/>
    <property type="match status" value="1"/>
</dbReference>
<comment type="caution">
    <text evidence="6">The sequence shown here is derived from an EMBL/GenBank/DDBJ whole genome shotgun (WGS) entry which is preliminary data.</text>
</comment>
<feature type="compositionally biased region" description="Acidic residues" evidence="5">
    <location>
        <begin position="45"/>
        <end position="61"/>
    </location>
</feature>
<organism evidence="6 7">
    <name type="scientific">Ceratopteris richardii</name>
    <name type="common">Triangle waterfern</name>
    <dbReference type="NCBI Taxonomy" id="49495"/>
    <lineage>
        <taxon>Eukaryota</taxon>
        <taxon>Viridiplantae</taxon>
        <taxon>Streptophyta</taxon>
        <taxon>Embryophyta</taxon>
        <taxon>Tracheophyta</taxon>
        <taxon>Polypodiopsida</taxon>
        <taxon>Polypodiidae</taxon>
        <taxon>Polypodiales</taxon>
        <taxon>Pteridineae</taxon>
        <taxon>Pteridaceae</taxon>
        <taxon>Parkerioideae</taxon>
        <taxon>Ceratopteris</taxon>
    </lineage>
</organism>
<dbReference type="PROSITE" id="PS50294">
    <property type="entry name" value="WD_REPEATS_REGION"/>
    <property type="match status" value="2"/>
</dbReference>
<dbReference type="FunFam" id="2.130.10.10:FF:000714">
    <property type="entry name" value="Transducin/WD40 repeat-like superfamily protein"/>
    <property type="match status" value="1"/>
</dbReference>
<reference evidence="6" key="1">
    <citation type="submission" date="2021-08" db="EMBL/GenBank/DDBJ databases">
        <title>WGS assembly of Ceratopteris richardii.</title>
        <authorList>
            <person name="Marchant D.B."/>
            <person name="Chen G."/>
            <person name="Jenkins J."/>
            <person name="Shu S."/>
            <person name="Leebens-Mack J."/>
            <person name="Grimwood J."/>
            <person name="Schmutz J."/>
            <person name="Soltis P."/>
            <person name="Soltis D."/>
            <person name="Chen Z.-H."/>
        </authorList>
    </citation>
    <scope>NUCLEOTIDE SEQUENCE</scope>
    <source>
        <strain evidence="6">Whitten #5841</strain>
        <tissue evidence="6">Leaf</tissue>
    </source>
</reference>
<dbReference type="InterPro" id="IPR036322">
    <property type="entry name" value="WD40_repeat_dom_sf"/>
</dbReference>
<proteinExistence type="predicted"/>
<dbReference type="Gene3D" id="2.130.10.10">
    <property type="entry name" value="YVTN repeat-like/Quinoprotein amine dehydrogenase"/>
    <property type="match status" value="2"/>
</dbReference>
<dbReference type="GO" id="GO:0005634">
    <property type="term" value="C:nucleus"/>
    <property type="evidence" value="ECO:0007669"/>
    <property type="project" value="TreeGrafter"/>
</dbReference>
<dbReference type="PRINTS" id="PR00320">
    <property type="entry name" value="GPROTEINBRPT"/>
</dbReference>
<dbReference type="AlphaFoldDB" id="A0A8T2U2J1"/>
<feature type="region of interest" description="Disordered" evidence="5">
    <location>
        <begin position="36"/>
        <end position="72"/>
    </location>
</feature>
<evidence type="ECO:0000256" key="2">
    <source>
        <dbReference type="ARBA" id="ARBA00022574"/>
    </source>
</evidence>
<evidence type="ECO:0000256" key="1">
    <source>
        <dbReference type="ARBA" id="ARBA00022553"/>
    </source>
</evidence>
<dbReference type="PANTHER" id="PTHR14091">
    <property type="entry name" value="PERIODIC TRYPTOPHAN PROTEIN 1"/>
    <property type="match status" value="1"/>
</dbReference>
<evidence type="ECO:0000313" key="7">
    <source>
        <dbReference type="Proteomes" id="UP000825935"/>
    </source>
</evidence>
<dbReference type="PROSITE" id="PS50082">
    <property type="entry name" value="WD_REPEATS_2"/>
    <property type="match status" value="2"/>
</dbReference>
<dbReference type="PANTHER" id="PTHR14091:SF0">
    <property type="entry name" value="PERIODIC TRYPTOPHAN PROTEIN 1 HOMOLOG"/>
    <property type="match status" value="1"/>
</dbReference>
<protein>
    <submittedName>
        <fullName evidence="6">Uncharacterized protein</fullName>
    </submittedName>
</protein>
<dbReference type="GO" id="GO:0006364">
    <property type="term" value="P:rRNA processing"/>
    <property type="evidence" value="ECO:0007669"/>
    <property type="project" value="InterPro"/>
</dbReference>
<dbReference type="SMART" id="SM00320">
    <property type="entry name" value="WD40"/>
    <property type="match status" value="5"/>
</dbReference>
<dbReference type="InterPro" id="IPR019775">
    <property type="entry name" value="WD40_repeat_CS"/>
</dbReference>
<dbReference type="InterPro" id="IPR020472">
    <property type="entry name" value="WD40_PAC1"/>
</dbReference>
<accession>A0A8T2U2J1</accession>
<keyword evidence="1" id="KW-0597">Phosphoprotein</keyword>
<dbReference type="InterPro" id="IPR044285">
    <property type="entry name" value="PWP1"/>
</dbReference>
<sequence>MIAAVSWVPRGVAKPAPEVIEPPSVEELDNFRRLYEHAPDISADEREEDMVDDDDDNDNEGDVTASKSHSEEVENALNAAHALGCDARKASANNGLDDVAAGLAELDMDNYDNEDEGVELFGNGGLGAAYYSSNDLDPYLVDKDSEDEEEIEDMTIKPSDLLILTARNEDDVSHLEVWIYEDMSEDGTHNMYVHHDIMLPAFPLSLAWLDCDLKGGEKGNYVAIGTMQPEIEIWDLDILDAVEPAVTLGGYKQSSFSKVLSEKKKKKKKSAKLKEDSHSDAVLCLAWNHEFRNVLASGSADHSIKIWDVVTQKCEHTLNTHSDKVQAVAWHKEEPTALLSGSFDKTLALTDMRAPAHDGVRWPVSADVESLAWDPHTSHYFVVSLEDGMVSGHDIRKVVPASSGCPAKGGEPLFNIHAHDKAVCTVSYNAAIPHLLATGSIDKTVKLWHLKDNEPGFICSQNFKLGAVFASAFCNDSPFLLALGGSKGKLHVWDIMTEAEVARRFGRYRQSK</sequence>
<dbReference type="InterPro" id="IPR015943">
    <property type="entry name" value="WD40/YVTN_repeat-like_dom_sf"/>
</dbReference>
<dbReference type="Pfam" id="PF00400">
    <property type="entry name" value="WD40"/>
    <property type="match status" value="3"/>
</dbReference>
<evidence type="ECO:0000313" key="6">
    <source>
        <dbReference type="EMBL" id="KAH7430341.1"/>
    </source>
</evidence>
<evidence type="ECO:0000256" key="3">
    <source>
        <dbReference type="ARBA" id="ARBA00022737"/>
    </source>
</evidence>
<dbReference type="EMBL" id="CM035414">
    <property type="protein sequence ID" value="KAH7430341.1"/>
    <property type="molecule type" value="Genomic_DNA"/>
</dbReference>
<evidence type="ECO:0000256" key="5">
    <source>
        <dbReference type="SAM" id="MobiDB-lite"/>
    </source>
</evidence>
<keyword evidence="3" id="KW-0677">Repeat</keyword>
<keyword evidence="7" id="KW-1185">Reference proteome</keyword>
<keyword evidence="2 4" id="KW-0853">WD repeat</keyword>
<gene>
    <name evidence="6" type="ORF">KP509_09G094400</name>
</gene>
<name>A0A8T2U2J1_CERRI</name>
<dbReference type="OrthoDB" id="270624at2759"/>
<dbReference type="SUPFAM" id="SSF50978">
    <property type="entry name" value="WD40 repeat-like"/>
    <property type="match status" value="1"/>
</dbReference>
<feature type="repeat" description="WD" evidence="4">
    <location>
        <begin position="275"/>
        <end position="317"/>
    </location>
</feature>
<feature type="repeat" description="WD" evidence="4">
    <location>
        <begin position="416"/>
        <end position="454"/>
    </location>
</feature>
<evidence type="ECO:0000256" key="4">
    <source>
        <dbReference type="PROSITE-ProRule" id="PRU00221"/>
    </source>
</evidence>
<dbReference type="PROSITE" id="PS00678">
    <property type="entry name" value="WD_REPEATS_1"/>
    <property type="match status" value="1"/>
</dbReference>